<feature type="transmembrane region" description="Helical" evidence="1">
    <location>
        <begin position="190"/>
        <end position="218"/>
    </location>
</feature>
<evidence type="ECO:0000313" key="3">
    <source>
        <dbReference type="Proteomes" id="UP000177310"/>
    </source>
</evidence>
<feature type="transmembrane region" description="Helical" evidence="1">
    <location>
        <begin position="315"/>
        <end position="336"/>
    </location>
</feature>
<name>A0A1G1YIS5_9BACT</name>
<feature type="transmembrane region" description="Helical" evidence="1">
    <location>
        <begin position="257"/>
        <end position="279"/>
    </location>
</feature>
<dbReference type="EMBL" id="MHIL01000015">
    <property type="protein sequence ID" value="OGY51726.1"/>
    <property type="molecule type" value="Genomic_DNA"/>
</dbReference>
<evidence type="ECO:0008006" key="4">
    <source>
        <dbReference type="Google" id="ProtNLM"/>
    </source>
</evidence>
<keyword evidence="1" id="KW-0472">Membrane</keyword>
<evidence type="ECO:0000313" key="2">
    <source>
        <dbReference type="EMBL" id="OGY51726.1"/>
    </source>
</evidence>
<protein>
    <recommendedName>
        <fullName evidence="4">Glycosyltransferase RgtA/B/C/D-like domain-containing protein</fullName>
    </recommendedName>
</protein>
<accession>A0A1G1YIS5</accession>
<dbReference type="Proteomes" id="UP000177310">
    <property type="component" value="Unassembled WGS sequence"/>
</dbReference>
<feature type="transmembrane region" description="Helical" evidence="1">
    <location>
        <begin position="112"/>
        <end position="138"/>
    </location>
</feature>
<keyword evidence="1" id="KW-0812">Transmembrane</keyword>
<proteinExistence type="predicted"/>
<sequence>MIQLPAFHFRRSHIWPAAVVLFLYLMLGALYLNHYDWNVGAFSRIGQGSSIGQLFSNDGIYLVPPGAGYDGQFYYVLARRPFDFETVSRVIDFPAWRYQRIVYPLTVWFLSLFGHATLVALFLPLVNIVSVGMSVYLLGRLLERYALNPWLSLLYGLSPGLIFSFFYNLAEPLAYFFVIAAVYYFLNNRFIRSTIFLTIAALTKEICLLVAVGFMLFLLLTRPSGYFKKVLLYAVPVVVFITWLIVLKILFSAGTYAPIVDFNLGMPFAGFMIKVKLLFASQASFHTLLDVFFYFISLVGAIFIVNNFFRGPTIYTTIGVLYVALAITFAPTLLLFPKEYTRNFIGLSLFLFLSYPLTKSKATLILLAGYVLSGVLYFSEMFFFRNIFY</sequence>
<comment type="caution">
    <text evidence="2">The sequence shown here is derived from an EMBL/GenBank/DDBJ whole genome shotgun (WGS) entry which is preliminary data.</text>
</comment>
<gene>
    <name evidence="2" type="ORF">A3J59_03600</name>
</gene>
<organism evidence="2 3">
    <name type="scientific">Candidatus Buchananbacteria bacterium RIFCSPHIGHO2_02_FULL_56_16</name>
    <dbReference type="NCBI Taxonomy" id="1797542"/>
    <lineage>
        <taxon>Bacteria</taxon>
        <taxon>Candidatus Buchananiibacteriota</taxon>
    </lineage>
</organism>
<dbReference type="InterPro" id="IPR058226">
    <property type="entry name" value="AZOBR_p60025-like"/>
</dbReference>
<reference evidence="2 3" key="1">
    <citation type="journal article" date="2016" name="Nat. Commun.">
        <title>Thousands of microbial genomes shed light on interconnected biogeochemical processes in an aquifer system.</title>
        <authorList>
            <person name="Anantharaman K."/>
            <person name="Brown C.T."/>
            <person name="Hug L.A."/>
            <person name="Sharon I."/>
            <person name="Castelle C.J."/>
            <person name="Probst A.J."/>
            <person name="Thomas B.C."/>
            <person name="Singh A."/>
            <person name="Wilkins M.J."/>
            <person name="Karaoz U."/>
            <person name="Brodie E.L."/>
            <person name="Williams K.H."/>
            <person name="Hubbard S.S."/>
            <person name="Banfield J.F."/>
        </authorList>
    </citation>
    <scope>NUCLEOTIDE SEQUENCE [LARGE SCALE GENOMIC DNA]</scope>
</reference>
<evidence type="ECO:0000256" key="1">
    <source>
        <dbReference type="SAM" id="Phobius"/>
    </source>
</evidence>
<dbReference type="AlphaFoldDB" id="A0A1G1YIS5"/>
<feature type="transmembrane region" description="Helical" evidence="1">
    <location>
        <begin position="230"/>
        <end position="251"/>
    </location>
</feature>
<dbReference type="STRING" id="1797542.A3J59_03600"/>
<feature type="transmembrane region" description="Helical" evidence="1">
    <location>
        <begin position="291"/>
        <end position="309"/>
    </location>
</feature>
<dbReference type="NCBIfam" id="NF046093">
    <property type="entry name" value="AZOBR_p60025_fam"/>
    <property type="match status" value="1"/>
</dbReference>
<feature type="transmembrane region" description="Helical" evidence="1">
    <location>
        <begin position="364"/>
        <end position="384"/>
    </location>
</feature>
<keyword evidence="1" id="KW-1133">Transmembrane helix</keyword>
<feature type="transmembrane region" description="Helical" evidence="1">
    <location>
        <begin position="12"/>
        <end position="32"/>
    </location>
</feature>
<feature type="transmembrane region" description="Helical" evidence="1">
    <location>
        <begin position="150"/>
        <end position="170"/>
    </location>
</feature>